<dbReference type="InterPro" id="IPR029062">
    <property type="entry name" value="Class_I_gatase-like"/>
</dbReference>
<dbReference type="PANTHER" id="PTHR37947:SF1">
    <property type="entry name" value="BLL2462 PROTEIN"/>
    <property type="match status" value="1"/>
</dbReference>
<feature type="transmembrane region" description="Helical" evidence="1">
    <location>
        <begin position="6"/>
        <end position="24"/>
    </location>
</feature>
<name>A0ABR6VTW5_9BACT</name>
<dbReference type="SUPFAM" id="SSF52317">
    <property type="entry name" value="Class I glutamine amidotransferase-like"/>
    <property type="match status" value="1"/>
</dbReference>
<feature type="transmembrane region" description="Helical" evidence="1">
    <location>
        <begin position="574"/>
        <end position="592"/>
    </location>
</feature>
<keyword evidence="1" id="KW-0812">Transmembrane</keyword>
<keyword evidence="3" id="KW-1185">Reference proteome</keyword>
<proteinExistence type="predicted"/>
<dbReference type="PANTHER" id="PTHR37947">
    <property type="entry name" value="BLL2462 PROTEIN"/>
    <property type="match status" value="1"/>
</dbReference>
<organism evidence="2 3">
    <name type="scientific">Rufibacter sediminis</name>
    <dbReference type="NCBI Taxonomy" id="2762756"/>
    <lineage>
        <taxon>Bacteria</taxon>
        <taxon>Pseudomonadati</taxon>
        <taxon>Bacteroidota</taxon>
        <taxon>Cytophagia</taxon>
        <taxon>Cytophagales</taxon>
        <taxon>Hymenobacteraceae</taxon>
        <taxon>Rufibacter</taxon>
    </lineage>
</organism>
<dbReference type="EMBL" id="JACOAF010000030">
    <property type="protein sequence ID" value="MBC3540596.1"/>
    <property type="molecule type" value="Genomic_DNA"/>
</dbReference>
<dbReference type="Proteomes" id="UP000659698">
    <property type="component" value="Unassembled WGS sequence"/>
</dbReference>
<sequence>MNLSLPFLLVFAGLLGAWFSWLAVRRPDRRRLIWRLLATWGVVACLVLLLAPPHLTRSYNASEAILLTEGYSPDTLRALMKTLRPRPQVYGFETKANGAEAVPDLTSFRQAHPAVKTLHVLGNGLPAEEIVALSGVRLVPHFSPLPAGVLAASWSPEITLGEEVLVQGTFHGTATQPVNLFLQAAGQPRDSVELRKGVDQPFALRFRPKAAGQFVYNLRWKDADDSVQQEDVPVVVQAPRRLSVLLLSSAPSFEGKFLKNALAQQGHSVALRSQMSKDIYATELVNLPALTLNRLTPSLLQKFDVVLLDDVTLQRLSGGEKQALQQAVRQQGLGVLTSVSPQTTKAVPFFTEAVFRTISEKQARNGAVRWAKQTGTSPVLPLSNAVLQPKEGQQALAWEQKPTQALVVHYRKGLGQVGISLVPETFPLALEGKETLYQQYWATILTALAKPEEAVPVTFASTDRPFQEHQPVTFVSSVPLTNASFTSGNAKVQPAIYRQTDAPDNSYATGMIWPQSSGWQTLTLNKKTRVPVYIHASAGWTTQKLQTQRQALLRAASQVHPSSKALGLKREEPVSLWLIGSVLVSLLGFLWLEEKL</sequence>
<comment type="caution">
    <text evidence="2">The sequence shown here is derived from an EMBL/GenBank/DDBJ whole genome shotgun (WGS) entry which is preliminary data.</text>
</comment>
<reference evidence="2 3" key="1">
    <citation type="journal article" date="2019" name="Int. J. Syst. Evol. Microbiol.">
        <title>Rufibacter sediminis sp. nov., isolated from freshwater lake sediment.</title>
        <authorList>
            <person name="Qu J.H."/>
            <person name="Zhang L.J."/>
            <person name="Fu Y.H."/>
            <person name="Li H.F."/>
        </authorList>
    </citation>
    <scope>NUCLEOTIDE SEQUENCE [LARGE SCALE GENOMIC DNA]</scope>
    <source>
        <strain evidence="2 3">H-1</strain>
    </source>
</reference>
<keyword evidence="1" id="KW-0472">Membrane</keyword>
<evidence type="ECO:0008006" key="4">
    <source>
        <dbReference type="Google" id="ProtNLM"/>
    </source>
</evidence>
<dbReference type="RefSeq" id="WP_186638579.1">
    <property type="nucleotide sequence ID" value="NZ_JACOAF010000030.1"/>
</dbReference>
<keyword evidence="1" id="KW-1133">Transmembrane helix</keyword>
<dbReference type="Gene3D" id="3.40.50.880">
    <property type="match status" value="1"/>
</dbReference>
<evidence type="ECO:0000256" key="1">
    <source>
        <dbReference type="SAM" id="Phobius"/>
    </source>
</evidence>
<evidence type="ECO:0000313" key="3">
    <source>
        <dbReference type="Proteomes" id="UP000659698"/>
    </source>
</evidence>
<evidence type="ECO:0000313" key="2">
    <source>
        <dbReference type="EMBL" id="MBC3540596.1"/>
    </source>
</evidence>
<feature type="transmembrane region" description="Helical" evidence="1">
    <location>
        <begin position="36"/>
        <end position="55"/>
    </location>
</feature>
<accession>A0ABR6VTW5</accession>
<protein>
    <recommendedName>
        <fullName evidence="4">Aerotolerance regulator N-terminal domain-containing protein</fullName>
    </recommendedName>
</protein>
<gene>
    <name evidence="2" type="ORF">H7U12_12960</name>
</gene>